<gene>
    <name evidence="4" type="ORF">R3Q59_14875</name>
</gene>
<dbReference type="PANTHER" id="PTHR30388:SF4">
    <property type="entry name" value="MOLYBDENUM COFACTOR INSERTION CHAPERONE PAOD"/>
    <property type="match status" value="1"/>
</dbReference>
<dbReference type="Gene3D" id="3.40.50.720">
    <property type="entry name" value="NAD(P)-binding Rossmann-like Domain"/>
    <property type="match status" value="1"/>
</dbReference>
<evidence type="ECO:0000313" key="5">
    <source>
        <dbReference type="Proteomes" id="UP001185737"/>
    </source>
</evidence>
<accession>A0ABU4CE19</accession>
<dbReference type="EMBL" id="JAWLKA010000007">
    <property type="protein sequence ID" value="MDV6281791.1"/>
    <property type="molecule type" value="Genomic_DNA"/>
</dbReference>
<dbReference type="Pfam" id="PF02625">
    <property type="entry name" value="XdhC_CoxI"/>
    <property type="match status" value="2"/>
</dbReference>
<evidence type="ECO:0000259" key="2">
    <source>
        <dbReference type="Pfam" id="PF02625"/>
    </source>
</evidence>
<evidence type="ECO:0000256" key="1">
    <source>
        <dbReference type="SAM" id="MobiDB-lite"/>
    </source>
</evidence>
<feature type="domain" description="XdhC- CoxI" evidence="2">
    <location>
        <begin position="12"/>
        <end position="78"/>
    </location>
</feature>
<keyword evidence="5" id="KW-1185">Reference proteome</keyword>
<feature type="region of interest" description="Disordered" evidence="1">
    <location>
        <begin position="356"/>
        <end position="405"/>
    </location>
</feature>
<dbReference type="InterPro" id="IPR003777">
    <property type="entry name" value="XdhC_CoxI"/>
</dbReference>
<comment type="caution">
    <text evidence="4">The sequence shown here is derived from an EMBL/GenBank/DDBJ whole genome shotgun (WGS) entry which is preliminary data.</text>
</comment>
<name>A0ABU4CE19_RHOJO</name>
<dbReference type="InterPro" id="IPR052698">
    <property type="entry name" value="MoCofactor_Util/Proc"/>
</dbReference>
<reference evidence="4 5" key="1">
    <citation type="submission" date="2023-10" db="EMBL/GenBank/DDBJ databases">
        <title>Development of a sustainable strategy for remediation of hydrocarbon-contaminated territories based on the waste exchange concept.</title>
        <authorList>
            <person name="Krivoruchko A."/>
        </authorList>
    </citation>
    <scope>NUCLEOTIDE SEQUENCE [LARGE SCALE GENOMIC DNA]</scope>
    <source>
        <strain evidence="4 5">IEGM 60</strain>
    </source>
</reference>
<dbReference type="PANTHER" id="PTHR30388">
    <property type="entry name" value="ALDEHYDE OXIDOREDUCTASE MOLYBDENUM COFACTOR ASSEMBLY PROTEIN"/>
    <property type="match status" value="1"/>
</dbReference>
<feature type="domain" description="XdhC Rossmann" evidence="3">
    <location>
        <begin position="202"/>
        <end position="349"/>
    </location>
</feature>
<feature type="compositionally biased region" description="Polar residues" evidence="1">
    <location>
        <begin position="381"/>
        <end position="391"/>
    </location>
</feature>
<sequence length="405" mass="43203">MREVIEELLETWSTGQDTALATVVSTYRSAPRQPGAVMLVHRDGSVLGSLSGGCVESDVYELGRDVLAGSGAVLRSYGVSDDDALAVGLTCGGEITVFIDRIGRDTFPHLDEVATSVRQHRPVAVATVVTGPRPVRGQRVLVWSNAVSGTTGSAIWDQQIADDARACLVAGRARLVTYDASECDRPGQMQVFIDALIPPPRLLVLGATDFATALTRLGAAAGYQVTVCDARAIFTTPQRFPDAHEVVVDWPHRYLADEASAGRIDGRTAVCVLTHDPKFDVPVLSVALHLSSVGYVGVMGSRRTHSDRIRRLREAGTSNSELERMSSPLGLDIGAATPAETAISILADVIASASRRSGRPLRDGVGPIHNRPSDIPRGFFAQSSTQCSHSVSTDRLENANHAPHQ</sequence>
<evidence type="ECO:0000259" key="3">
    <source>
        <dbReference type="Pfam" id="PF13478"/>
    </source>
</evidence>
<dbReference type="RefSeq" id="WP_317568739.1">
    <property type="nucleotide sequence ID" value="NZ_JAWLKA010000007.1"/>
</dbReference>
<proteinExistence type="predicted"/>
<dbReference type="InterPro" id="IPR027051">
    <property type="entry name" value="XdhC_Rossmann_dom"/>
</dbReference>
<organism evidence="4 5">
    <name type="scientific">Rhodococcus jostii</name>
    <dbReference type="NCBI Taxonomy" id="132919"/>
    <lineage>
        <taxon>Bacteria</taxon>
        <taxon>Bacillati</taxon>
        <taxon>Actinomycetota</taxon>
        <taxon>Actinomycetes</taxon>
        <taxon>Mycobacteriales</taxon>
        <taxon>Nocardiaceae</taxon>
        <taxon>Rhodococcus</taxon>
    </lineage>
</organism>
<evidence type="ECO:0000313" key="4">
    <source>
        <dbReference type="EMBL" id="MDV6281791.1"/>
    </source>
</evidence>
<dbReference type="Proteomes" id="UP001185737">
    <property type="component" value="Unassembled WGS sequence"/>
</dbReference>
<feature type="domain" description="XdhC- CoxI" evidence="2">
    <location>
        <begin position="117"/>
        <end position="179"/>
    </location>
</feature>
<protein>
    <submittedName>
        <fullName evidence="4">XdhC family protein</fullName>
    </submittedName>
</protein>
<dbReference type="Pfam" id="PF13478">
    <property type="entry name" value="XdhC_C"/>
    <property type="match status" value="1"/>
</dbReference>